<organism evidence="1 2">
    <name type="scientific">Polyplax serrata</name>
    <name type="common">Common mouse louse</name>
    <dbReference type="NCBI Taxonomy" id="468196"/>
    <lineage>
        <taxon>Eukaryota</taxon>
        <taxon>Metazoa</taxon>
        <taxon>Ecdysozoa</taxon>
        <taxon>Arthropoda</taxon>
        <taxon>Hexapoda</taxon>
        <taxon>Insecta</taxon>
        <taxon>Pterygota</taxon>
        <taxon>Neoptera</taxon>
        <taxon>Paraneoptera</taxon>
        <taxon>Psocodea</taxon>
        <taxon>Troctomorpha</taxon>
        <taxon>Phthiraptera</taxon>
        <taxon>Anoplura</taxon>
        <taxon>Polyplacidae</taxon>
        <taxon>Polyplax</taxon>
    </lineage>
</organism>
<name>A0ABR1B8H9_POLSC</name>
<evidence type="ECO:0000313" key="1">
    <source>
        <dbReference type="EMBL" id="KAK6635337.1"/>
    </source>
</evidence>
<proteinExistence type="predicted"/>
<dbReference type="Proteomes" id="UP001359485">
    <property type="component" value="Unassembled WGS sequence"/>
</dbReference>
<reference evidence="1 2" key="1">
    <citation type="submission" date="2023-09" db="EMBL/GenBank/DDBJ databases">
        <title>Genomes of two closely related lineages of the louse Polyplax serrata with different host specificities.</title>
        <authorList>
            <person name="Martinu J."/>
            <person name="Tarabai H."/>
            <person name="Stefka J."/>
            <person name="Hypsa V."/>
        </authorList>
    </citation>
    <scope>NUCLEOTIDE SEQUENCE [LARGE SCALE GENOMIC DNA]</scope>
    <source>
        <strain evidence="1">98ZLc_SE</strain>
    </source>
</reference>
<keyword evidence="2" id="KW-1185">Reference proteome</keyword>
<accession>A0ABR1B8H9</accession>
<sequence length="616" mass="71777">MAMSPTYFKNILLPNTKLFKKFNFVQRCVIHNFPRYSTGVCSPPDNLKSISIGVINTGKPETPGSELVANKSWKIKIKEIQSFKDLVEFVMRERKMSFIQASFLMNQIQVIHKQQSFGNIELDYSKDDLIASDAFLKICKILDSNLHNCRVPEINNLQSLEVLDIYCSVHKFTKISKNLELLKVSCLKFMEHCFIEKRGINETLNQLIFFANKKLIPLEIREKLLADILSFNYKDEELNILLLVTKLVFSPEFCHFINNNRELFRSFLMILYSKVNESVPPNIMKSIMFHYCNGCSKLYKGYSEDFCTKVTNIIITKEYPLPTALAIATYLCKIPHFSFTLLEYISEKILHQETKFELFEMINIISLFGYTNFKCLKLGEWEKFKCILEPDQFNSELYHLNTALNLAVLDIQDEKSVQLGVELICQNMEKSDYWNSDQKLFKWRTLLLHQYIEICLPNYSGPKFSKLDDVWEALNKDFTIMKWLDVIEFCAGSQNGVLTKCKTSLHHLIAYVIVLDESNNFVDLSQYPRNGCNVENIKLAPTHRMVLILEFMDKMKFHFKNVDACVGFCDLYIRILKKMGYNVLYIPPLKFEGLDENSRPPYFMELIKTTQPPSTS</sequence>
<protein>
    <submittedName>
        <fullName evidence="1">Uncharacterized protein</fullName>
    </submittedName>
</protein>
<comment type="caution">
    <text evidence="1">The sequence shown here is derived from an EMBL/GenBank/DDBJ whole genome shotgun (WGS) entry which is preliminary data.</text>
</comment>
<dbReference type="EMBL" id="JAWJWF010000003">
    <property type="protein sequence ID" value="KAK6635337.1"/>
    <property type="molecule type" value="Genomic_DNA"/>
</dbReference>
<gene>
    <name evidence="1" type="ORF">RUM44_000588</name>
</gene>
<evidence type="ECO:0000313" key="2">
    <source>
        <dbReference type="Proteomes" id="UP001359485"/>
    </source>
</evidence>